<dbReference type="AlphaFoldDB" id="A0A1D1ZDM0"/>
<evidence type="ECO:0000256" key="5">
    <source>
        <dbReference type="RuleBase" id="RU004478"/>
    </source>
</evidence>
<evidence type="ECO:0000256" key="3">
    <source>
        <dbReference type="ARBA" id="ARBA00023128"/>
    </source>
</evidence>
<feature type="coiled-coil region" evidence="6">
    <location>
        <begin position="151"/>
        <end position="178"/>
    </location>
</feature>
<name>A0A1D1ZDM0_9ARAE</name>
<dbReference type="InterPro" id="IPR013805">
    <property type="entry name" value="GrpE_CC"/>
</dbReference>
<dbReference type="EMBL" id="GDJX01003013">
    <property type="protein sequence ID" value="JAT64923.1"/>
    <property type="molecule type" value="Transcribed_RNA"/>
</dbReference>
<dbReference type="GO" id="GO:0000774">
    <property type="term" value="F:adenyl-nucleotide exchange factor activity"/>
    <property type="evidence" value="ECO:0007669"/>
    <property type="project" value="InterPro"/>
</dbReference>
<feature type="non-terminal residue" evidence="8">
    <location>
        <position position="283"/>
    </location>
</feature>
<accession>A0A1D1ZDM0</accession>
<feature type="non-terminal residue" evidence="8">
    <location>
        <position position="1"/>
    </location>
</feature>
<dbReference type="GO" id="GO:0051082">
    <property type="term" value="F:unfolded protein binding"/>
    <property type="evidence" value="ECO:0007669"/>
    <property type="project" value="TreeGrafter"/>
</dbReference>
<evidence type="ECO:0000313" key="8">
    <source>
        <dbReference type="EMBL" id="JAT64923.1"/>
    </source>
</evidence>
<evidence type="ECO:0000256" key="7">
    <source>
        <dbReference type="SAM" id="MobiDB-lite"/>
    </source>
</evidence>
<dbReference type="PANTHER" id="PTHR21237:SF23">
    <property type="entry name" value="GRPE PROTEIN HOMOLOG, MITOCHONDRIAL"/>
    <property type="match status" value="1"/>
</dbReference>
<dbReference type="SUPFAM" id="SSF58014">
    <property type="entry name" value="Coiled-coil domain of nucleotide exchange factor GrpE"/>
    <property type="match status" value="1"/>
</dbReference>
<gene>
    <name evidence="8" type="primary">grpE_21</name>
    <name evidence="8" type="ORF">g.30889</name>
</gene>
<dbReference type="GO" id="GO:0001405">
    <property type="term" value="C:PAM complex, Tim23 associated import motor"/>
    <property type="evidence" value="ECO:0007669"/>
    <property type="project" value="TreeGrafter"/>
</dbReference>
<comment type="similarity">
    <text evidence="1 5">Belongs to the GrpE family.</text>
</comment>
<keyword evidence="3" id="KW-0496">Mitochondrion</keyword>
<keyword evidence="6" id="KW-0175">Coiled coil</keyword>
<dbReference type="GO" id="GO:0042803">
    <property type="term" value="F:protein homodimerization activity"/>
    <property type="evidence" value="ECO:0007669"/>
    <property type="project" value="InterPro"/>
</dbReference>
<keyword evidence="4" id="KW-0143">Chaperone</keyword>
<dbReference type="PANTHER" id="PTHR21237">
    <property type="entry name" value="GRPE PROTEIN"/>
    <property type="match status" value="1"/>
</dbReference>
<dbReference type="PRINTS" id="PR00773">
    <property type="entry name" value="GRPEPROTEIN"/>
</dbReference>
<organism evidence="8">
    <name type="scientific">Anthurium amnicola</name>
    <dbReference type="NCBI Taxonomy" id="1678845"/>
    <lineage>
        <taxon>Eukaryota</taxon>
        <taxon>Viridiplantae</taxon>
        <taxon>Streptophyta</taxon>
        <taxon>Embryophyta</taxon>
        <taxon>Tracheophyta</taxon>
        <taxon>Spermatophyta</taxon>
        <taxon>Magnoliopsida</taxon>
        <taxon>Liliopsida</taxon>
        <taxon>Araceae</taxon>
        <taxon>Pothoideae</taxon>
        <taxon>Potheae</taxon>
        <taxon>Anthurium</taxon>
    </lineage>
</organism>
<evidence type="ECO:0000256" key="2">
    <source>
        <dbReference type="ARBA" id="ARBA00022946"/>
    </source>
</evidence>
<keyword evidence="2" id="KW-0809">Transit peptide</keyword>
<sequence>QSPNRLSFFHSPAALADVCRNRTAMASGILSRVSRANRVLTRHRALLLSPLRQEQPQDAAAGPSPKWVLSSIIQSSRFGNSGFQRVGFSSTASPQSNGREPNQISDEEQTTECRNASDNSSQSAAKNESKGTNDSSKAPEETDTEDIELSIDDLVKLVAEKEEQLKLKHKEIEKMQDKVLRSYAEMENVIDRTKREAENSKKFAIQNFVKSLLDVSDNLGRASSVVKESFSKFDPSKDTAGAVSLLKTLLEGVEMTDKQLAEVFRKFGVEKFDPTNEHFDPHR</sequence>
<protein>
    <submittedName>
        <fullName evidence="8">Protein grpE</fullName>
    </submittedName>
</protein>
<dbReference type="Pfam" id="PF01025">
    <property type="entry name" value="GrpE"/>
    <property type="match status" value="1"/>
</dbReference>
<reference evidence="8" key="1">
    <citation type="submission" date="2015-07" db="EMBL/GenBank/DDBJ databases">
        <title>Transcriptome Assembly of Anthurium amnicola.</title>
        <authorList>
            <person name="Suzuki J."/>
        </authorList>
    </citation>
    <scope>NUCLEOTIDE SEQUENCE</scope>
</reference>
<dbReference type="GO" id="GO:0030150">
    <property type="term" value="P:protein import into mitochondrial matrix"/>
    <property type="evidence" value="ECO:0007669"/>
    <property type="project" value="TreeGrafter"/>
</dbReference>
<dbReference type="CDD" id="cd00446">
    <property type="entry name" value="GrpE"/>
    <property type="match status" value="1"/>
</dbReference>
<dbReference type="Gene3D" id="3.90.20.20">
    <property type="match status" value="1"/>
</dbReference>
<feature type="compositionally biased region" description="Polar residues" evidence="7">
    <location>
        <begin position="84"/>
        <end position="104"/>
    </location>
</feature>
<feature type="compositionally biased region" description="Polar residues" evidence="7">
    <location>
        <begin position="112"/>
        <end position="136"/>
    </location>
</feature>
<dbReference type="GO" id="GO:0051087">
    <property type="term" value="F:protein-folding chaperone binding"/>
    <property type="evidence" value="ECO:0007669"/>
    <property type="project" value="InterPro"/>
</dbReference>
<dbReference type="GO" id="GO:0006457">
    <property type="term" value="P:protein folding"/>
    <property type="evidence" value="ECO:0007669"/>
    <property type="project" value="InterPro"/>
</dbReference>
<dbReference type="FunFam" id="3.90.20.20:FF:000005">
    <property type="entry name" value="GrpE protein homolog"/>
    <property type="match status" value="1"/>
</dbReference>
<evidence type="ECO:0000256" key="6">
    <source>
        <dbReference type="SAM" id="Coils"/>
    </source>
</evidence>
<feature type="region of interest" description="Disordered" evidence="7">
    <location>
        <begin position="84"/>
        <end position="147"/>
    </location>
</feature>
<evidence type="ECO:0000256" key="4">
    <source>
        <dbReference type="ARBA" id="ARBA00023186"/>
    </source>
</evidence>
<dbReference type="InterPro" id="IPR000740">
    <property type="entry name" value="GrpE"/>
</dbReference>
<evidence type="ECO:0000256" key="1">
    <source>
        <dbReference type="ARBA" id="ARBA00009054"/>
    </source>
</evidence>
<proteinExistence type="inferred from homology"/>